<dbReference type="PANTHER" id="PTHR45863">
    <property type="entry name" value="SERINE/THREONINE-PROTEIN KINASE BSK5"/>
    <property type="match status" value="1"/>
</dbReference>
<evidence type="ECO:0000256" key="1">
    <source>
        <dbReference type="ARBA" id="ARBA00008684"/>
    </source>
</evidence>
<dbReference type="SUPFAM" id="SSF56112">
    <property type="entry name" value="Protein kinase-like (PK-like)"/>
    <property type="match status" value="1"/>
</dbReference>
<dbReference type="GO" id="GO:0012505">
    <property type="term" value="C:endomembrane system"/>
    <property type="evidence" value="ECO:0007669"/>
    <property type="project" value="UniProtKB-SubCell"/>
</dbReference>
<dbReference type="EMBL" id="BTGU01010851">
    <property type="protein sequence ID" value="GMN74316.1"/>
    <property type="molecule type" value="Genomic_DNA"/>
</dbReference>
<dbReference type="InterPro" id="IPR011009">
    <property type="entry name" value="Kinase-like_dom_sf"/>
</dbReference>
<dbReference type="AlphaFoldDB" id="A0AA88JIW2"/>
<dbReference type="PANTHER" id="PTHR45863:SF8">
    <property type="entry name" value="PROTEIN KINASE DOMAIN-CONTAINING PROTEIN"/>
    <property type="match status" value="1"/>
</dbReference>
<dbReference type="GO" id="GO:0005524">
    <property type="term" value="F:ATP binding"/>
    <property type="evidence" value="ECO:0007669"/>
    <property type="project" value="UniProtKB-KW"/>
</dbReference>
<evidence type="ECO:0000259" key="2">
    <source>
        <dbReference type="Pfam" id="PF07714"/>
    </source>
</evidence>
<name>A0AA88JIW2_FICCA</name>
<evidence type="ECO:0000313" key="4">
    <source>
        <dbReference type="Proteomes" id="UP001187192"/>
    </source>
</evidence>
<gene>
    <name evidence="3" type="ORF">TIFTF001_052353</name>
</gene>
<proteinExistence type="inferred from homology"/>
<dbReference type="Proteomes" id="UP001187192">
    <property type="component" value="Unassembled WGS sequence"/>
</dbReference>
<comment type="similarity">
    <text evidence="1">Belongs to the protein kinase superfamily. Ser/Thr protein kinase family.</text>
</comment>
<keyword evidence="4" id="KW-1185">Reference proteome</keyword>
<reference evidence="3" key="1">
    <citation type="submission" date="2023-07" db="EMBL/GenBank/DDBJ databases">
        <title>draft genome sequence of fig (Ficus carica).</title>
        <authorList>
            <person name="Takahashi T."/>
            <person name="Nishimura K."/>
        </authorList>
    </citation>
    <scope>NUCLEOTIDE SEQUENCE</scope>
</reference>
<protein>
    <recommendedName>
        <fullName evidence="2">Serine-threonine/tyrosine-protein kinase catalytic domain-containing protein</fullName>
    </recommendedName>
</protein>
<dbReference type="Pfam" id="PF07714">
    <property type="entry name" value="PK_Tyr_Ser-Thr"/>
    <property type="match status" value="1"/>
</dbReference>
<evidence type="ECO:0000313" key="3">
    <source>
        <dbReference type="EMBL" id="GMN74316.1"/>
    </source>
</evidence>
<organism evidence="3 4">
    <name type="scientific">Ficus carica</name>
    <name type="common">Common fig</name>
    <dbReference type="NCBI Taxonomy" id="3494"/>
    <lineage>
        <taxon>Eukaryota</taxon>
        <taxon>Viridiplantae</taxon>
        <taxon>Streptophyta</taxon>
        <taxon>Embryophyta</taxon>
        <taxon>Tracheophyta</taxon>
        <taxon>Spermatophyta</taxon>
        <taxon>Magnoliopsida</taxon>
        <taxon>eudicotyledons</taxon>
        <taxon>Gunneridae</taxon>
        <taxon>Pentapetalae</taxon>
        <taxon>rosids</taxon>
        <taxon>fabids</taxon>
        <taxon>Rosales</taxon>
        <taxon>Moraceae</taxon>
        <taxon>Ficeae</taxon>
        <taxon>Ficus</taxon>
    </lineage>
</organism>
<accession>A0AA88JIW2</accession>
<feature type="domain" description="Serine-threonine/tyrosine-protein kinase catalytic" evidence="2">
    <location>
        <begin position="23"/>
        <end position="81"/>
    </location>
</feature>
<dbReference type="GO" id="GO:0009742">
    <property type="term" value="P:brassinosteroid mediated signaling pathway"/>
    <property type="evidence" value="ECO:0007669"/>
    <property type="project" value="InterPro"/>
</dbReference>
<dbReference type="Gene3D" id="1.10.510.10">
    <property type="entry name" value="Transferase(Phosphotransferase) domain 1"/>
    <property type="match status" value="1"/>
</dbReference>
<sequence length="85" mass="9968">MKSTPHFHSSFLRRKHVTDGVVLQTEASEVGKVRHKRLVNLIGSCAEGEERLLVVEYMPNDTLSKHLFHWEKQPLPWEMRVRVAY</sequence>
<comment type="caution">
    <text evidence="3">The sequence shown here is derived from an EMBL/GenBank/DDBJ whole genome shotgun (WGS) entry which is preliminary data.</text>
</comment>
<dbReference type="InterPro" id="IPR001245">
    <property type="entry name" value="Ser-Thr/Tyr_kinase_cat_dom"/>
</dbReference>
<dbReference type="GO" id="GO:0004672">
    <property type="term" value="F:protein kinase activity"/>
    <property type="evidence" value="ECO:0007669"/>
    <property type="project" value="InterPro"/>
</dbReference>
<dbReference type="InterPro" id="IPR045845">
    <property type="entry name" value="BSK"/>
</dbReference>